<proteinExistence type="predicted"/>
<name>A0A7S7YEY9_9VIRU</name>
<protein>
    <submittedName>
        <fullName evidence="1">Uncharacterized protein</fullName>
    </submittedName>
</protein>
<accession>A0A7S7YEY9</accession>
<dbReference type="EMBL" id="MW018138">
    <property type="protein sequence ID" value="QPB44568.1"/>
    <property type="molecule type" value="Genomic_DNA"/>
</dbReference>
<reference evidence="1 2" key="1">
    <citation type="submission" date="2020-09" db="EMBL/GenBank/DDBJ databases">
        <authorList>
            <person name="Zhang R."/>
            <person name="Garcia K."/>
            <person name="Ogata H."/>
        </authorList>
    </citation>
    <scope>NUCLEOTIDE SEQUENCE [LARGE SCALE GENOMIC DNA]</scope>
    <source>
        <strain evidence="2">stheno</strain>
    </source>
</reference>
<dbReference type="Proteomes" id="UP001162098">
    <property type="component" value="Segment"/>
</dbReference>
<organism evidence="1 2">
    <name type="scientific">Medusavirus stheno T3</name>
    <dbReference type="NCBI Taxonomy" id="3069717"/>
    <lineage>
        <taxon>Viruses</taxon>
        <taxon>Varidnaviria</taxon>
        <taxon>Bamfordvirae</taxon>
        <taxon>Nucleocytoviricota</taxon>
        <taxon>Megaviricetes</taxon>
        <taxon>Mamonoviridae</taxon>
        <taxon>Medusavirus</taxon>
        <taxon>Medusavirus sthenus</taxon>
    </lineage>
</organism>
<dbReference type="KEGG" id="vg:80543764"/>
<sequence length="194" mass="21589">MEDDVKVCHSCGVGYPRDTVHFSRMRACKDGLCPYCKKCKAEKERVRKKACMEKHQKTAIEQSALRKTCAACHTEKSGLEFTINRTMASGLNSYCRACQKVARLKSAQKRGKRDASATAPKTPIFKKKRCQRCGLVKPTEEFGDARKVCGSCENAASLIVSGLIGAETGDAERRRRDELAALMFARWNEVSGMK</sequence>
<evidence type="ECO:0000313" key="2">
    <source>
        <dbReference type="Proteomes" id="UP001162098"/>
    </source>
</evidence>
<keyword evidence="2" id="KW-1185">Reference proteome</keyword>
<evidence type="ECO:0000313" key="1">
    <source>
        <dbReference type="EMBL" id="QPB44568.1"/>
    </source>
</evidence>